<evidence type="ECO:0000313" key="1">
    <source>
        <dbReference type="EMBL" id="CAB1454378.1"/>
    </source>
</evidence>
<dbReference type="Proteomes" id="UP001153269">
    <property type="component" value="Unassembled WGS sequence"/>
</dbReference>
<sequence length="70" mass="7804">MREQTRTTTIKRLLSLKRAKVQRFISSLVSLPSLPGKALHLTSAPLLLNNRTSTLVVLPHITSSSSTLHW</sequence>
<proteinExistence type="predicted"/>
<gene>
    <name evidence="1" type="ORF">PLEPLA_LOCUS42143</name>
</gene>
<organism evidence="1 2">
    <name type="scientific">Pleuronectes platessa</name>
    <name type="common">European plaice</name>
    <dbReference type="NCBI Taxonomy" id="8262"/>
    <lineage>
        <taxon>Eukaryota</taxon>
        <taxon>Metazoa</taxon>
        <taxon>Chordata</taxon>
        <taxon>Craniata</taxon>
        <taxon>Vertebrata</taxon>
        <taxon>Euteleostomi</taxon>
        <taxon>Actinopterygii</taxon>
        <taxon>Neopterygii</taxon>
        <taxon>Teleostei</taxon>
        <taxon>Neoteleostei</taxon>
        <taxon>Acanthomorphata</taxon>
        <taxon>Carangaria</taxon>
        <taxon>Pleuronectiformes</taxon>
        <taxon>Pleuronectoidei</taxon>
        <taxon>Pleuronectidae</taxon>
        <taxon>Pleuronectes</taxon>
    </lineage>
</organism>
<protein>
    <submittedName>
        <fullName evidence="1">Uncharacterized protein</fullName>
    </submittedName>
</protein>
<keyword evidence="2" id="KW-1185">Reference proteome</keyword>
<accession>A0A9N7Z3L0</accession>
<name>A0A9N7Z3L0_PLEPL</name>
<comment type="caution">
    <text evidence="1">The sequence shown here is derived from an EMBL/GenBank/DDBJ whole genome shotgun (WGS) entry which is preliminary data.</text>
</comment>
<dbReference type="EMBL" id="CADEAL010004210">
    <property type="protein sequence ID" value="CAB1454378.1"/>
    <property type="molecule type" value="Genomic_DNA"/>
</dbReference>
<dbReference type="AlphaFoldDB" id="A0A9N7Z3L0"/>
<evidence type="ECO:0000313" key="2">
    <source>
        <dbReference type="Proteomes" id="UP001153269"/>
    </source>
</evidence>
<reference evidence="1" key="1">
    <citation type="submission" date="2020-03" db="EMBL/GenBank/DDBJ databases">
        <authorList>
            <person name="Weist P."/>
        </authorList>
    </citation>
    <scope>NUCLEOTIDE SEQUENCE</scope>
</reference>